<evidence type="ECO:0000313" key="2">
    <source>
        <dbReference type="EnsemblMetazoa" id="G7322.1:cds"/>
    </source>
</evidence>
<feature type="region of interest" description="Disordered" evidence="1">
    <location>
        <begin position="1"/>
        <end position="47"/>
    </location>
</feature>
<name>A0A8W8NJF5_MAGGI</name>
<dbReference type="Proteomes" id="UP000005408">
    <property type="component" value="Unassembled WGS sequence"/>
</dbReference>
<protein>
    <submittedName>
        <fullName evidence="2">Uncharacterized protein</fullName>
    </submittedName>
</protein>
<dbReference type="AlphaFoldDB" id="A0A8W8NJF5"/>
<reference evidence="2" key="1">
    <citation type="submission" date="2022-08" db="UniProtKB">
        <authorList>
            <consortium name="EnsemblMetazoa"/>
        </authorList>
    </citation>
    <scope>IDENTIFICATION</scope>
    <source>
        <strain evidence="2">05x7-T-G4-1.051#20</strain>
    </source>
</reference>
<feature type="region of interest" description="Disordered" evidence="1">
    <location>
        <begin position="135"/>
        <end position="231"/>
    </location>
</feature>
<proteinExistence type="predicted"/>
<sequence>MPNIKGEESDSELGNPSGMAKQETSGERTAKQQESGGEEMTPDDMTHVWNALKKMKIRPENFLAWAASNSSTGLQPEPQSGTKQKVEVRKIEMEHPAKTTADKPKQALAKGATVSKADTSVDEKFEELQAQINQLQSQQQYYRPPFQGNRQRPAFQRGRRGHPSSRGQPGYTYRMPAHPIGPSAPRPTNPQWKQQSDPFSAKGFTTAKRSSIVKKLKSQTSENRANTCEEHEESAKGGQFGFQHEGHRIQHPFNAEGLERLSELKILIAHNDLGKAEAIIDKEIAELRQRNKILKIADRHGWDTVNEYLDDPLADNNDDTIKLRGAVNCDVRKRNYRGKPYSYTGQAPTYFSLEYKMRRCNNIILLKKKLQRPKTVTKVSDD</sequence>
<evidence type="ECO:0000256" key="1">
    <source>
        <dbReference type="SAM" id="MobiDB-lite"/>
    </source>
</evidence>
<accession>A0A8W8NJF5</accession>
<feature type="compositionally biased region" description="Polar residues" evidence="1">
    <location>
        <begin position="189"/>
        <end position="198"/>
    </location>
</feature>
<keyword evidence="3" id="KW-1185">Reference proteome</keyword>
<feature type="region of interest" description="Disordered" evidence="1">
    <location>
        <begin position="94"/>
        <end position="114"/>
    </location>
</feature>
<evidence type="ECO:0000313" key="3">
    <source>
        <dbReference type="Proteomes" id="UP000005408"/>
    </source>
</evidence>
<feature type="compositionally biased region" description="Basic and acidic residues" evidence="1">
    <location>
        <begin position="94"/>
        <end position="105"/>
    </location>
</feature>
<organism evidence="2 3">
    <name type="scientific">Magallana gigas</name>
    <name type="common">Pacific oyster</name>
    <name type="synonym">Crassostrea gigas</name>
    <dbReference type="NCBI Taxonomy" id="29159"/>
    <lineage>
        <taxon>Eukaryota</taxon>
        <taxon>Metazoa</taxon>
        <taxon>Spiralia</taxon>
        <taxon>Lophotrochozoa</taxon>
        <taxon>Mollusca</taxon>
        <taxon>Bivalvia</taxon>
        <taxon>Autobranchia</taxon>
        <taxon>Pteriomorphia</taxon>
        <taxon>Ostreida</taxon>
        <taxon>Ostreoidea</taxon>
        <taxon>Ostreidae</taxon>
        <taxon>Magallana</taxon>
    </lineage>
</organism>
<dbReference type="EnsemblMetazoa" id="G7322.1">
    <property type="protein sequence ID" value="G7322.1:cds"/>
    <property type="gene ID" value="G7322"/>
</dbReference>